<name>A0A061JD89_TRYRA</name>
<evidence type="ECO:0000256" key="1">
    <source>
        <dbReference type="SAM" id="Phobius"/>
    </source>
</evidence>
<dbReference type="PRINTS" id="PR00625">
    <property type="entry name" value="JDOMAIN"/>
</dbReference>
<dbReference type="VEuPathDB" id="TriTrypDB:TRSC58_00945"/>
<feature type="transmembrane region" description="Helical" evidence="1">
    <location>
        <begin position="112"/>
        <end position="134"/>
    </location>
</feature>
<accession>A0A061JD89</accession>
<keyword evidence="1" id="KW-0812">Transmembrane</keyword>
<feature type="transmembrane region" description="Helical" evidence="1">
    <location>
        <begin position="276"/>
        <end position="294"/>
    </location>
</feature>
<keyword evidence="1" id="KW-1133">Transmembrane helix</keyword>
<dbReference type="Proteomes" id="UP000031737">
    <property type="component" value="Unassembled WGS sequence"/>
</dbReference>
<evidence type="ECO:0000313" key="4">
    <source>
        <dbReference type="Proteomes" id="UP000031737"/>
    </source>
</evidence>
<organism evidence="3 4">
    <name type="scientific">Trypanosoma rangeli SC58</name>
    <dbReference type="NCBI Taxonomy" id="429131"/>
    <lineage>
        <taxon>Eukaryota</taxon>
        <taxon>Discoba</taxon>
        <taxon>Euglenozoa</taxon>
        <taxon>Kinetoplastea</taxon>
        <taxon>Metakinetoplastina</taxon>
        <taxon>Trypanosomatida</taxon>
        <taxon>Trypanosomatidae</taxon>
        <taxon>Trypanosoma</taxon>
        <taxon>Herpetosoma</taxon>
    </lineage>
</organism>
<keyword evidence="4" id="KW-1185">Reference proteome</keyword>
<dbReference type="OrthoDB" id="445556at2759"/>
<dbReference type="InterPro" id="IPR001623">
    <property type="entry name" value="DnaJ_domain"/>
</dbReference>
<dbReference type="EMBL" id="AUPL01000945">
    <property type="protein sequence ID" value="ESL11307.1"/>
    <property type="molecule type" value="Genomic_DNA"/>
</dbReference>
<evidence type="ECO:0000259" key="2">
    <source>
        <dbReference type="PROSITE" id="PS50076"/>
    </source>
</evidence>
<reference evidence="3 4" key="1">
    <citation type="submission" date="2013-07" db="EMBL/GenBank/DDBJ databases">
        <authorList>
            <person name="Stoco P.H."/>
            <person name="Wagner G."/>
            <person name="Gerber A."/>
            <person name="Zaha A."/>
            <person name="Thompson C."/>
            <person name="Bartholomeu D.C."/>
            <person name="Luckemeyer D.D."/>
            <person name="Bahia D."/>
            <person name="Loreto E."/>
            <person name="Prestes E.B."/>
            <person name="Lima F.M."/>
            <person name="Rodrigues-Luiz G."/>
            <person name="Vallejo G.A."/>
            <person name="Filho J.F."/>
            <person name="Monteiro K.M."/>
            <person name="Tyler K.M."/>
            <person name="de Almeida L.G."/>
            <person name="Ortiz M.F."/>
            <person name="Siervo M.A."/>
            <person name="de Moraes M.H."/>
            <person name="Cunha O.L."/>
            <person name="Mendonca-Neto R."/>
            <person name="Silva R."/>
            <person name="Teixeira S.M."/>
            <person name="Murta S.M."/>
            <person name="Sincero T.C."/>
            <person name="Mendes T.A."/>
            <person name="Urmenyi T.P."/>
            <person name="Silva V.G."/>
            <person name="da Rocha W.D."/>
            <person name="Andersson B."/>
            <person name="Romanha A.J."/>
            <person name="Steindel M."/>
            <person name="de Vasconcelos A.T."/>
            <person name="Grisard E.C."/>
        </authorList>
    </citation>
    <scope>NUCLEOTIDE SEQUENCE [LARGE SCALE GENOMIC DNA]</scope>
    <source>
        <strain evidence="3 4">SC58</strain>
    </source>
</reference>
<gene>
    <name evidence="3" type="ORF">TRSC58_00945</name>
</gene>
<evidence type="ECO:0000313" key="3">
    <source>
        <dbReference type="EMBL" id="ESL11307.1"/>
    </source>
</evidence>
<dbReference type="InterPro" id="IPR036869">
    <property type="entry name" value="J_dom_sf"/>
</dbReference>
<protein>
    <recommendedName>
        <fullName evidence="2">J domain-containing protein</fullName>
    </recommendedName>
</protein>
<dbReference type="SUPFAM" id="SSF46565">
    <property type="entry name" value="Chaperone J-domain"/>
    <property type="match status" value="1"/>
</dbReference>
<dbReference type="InterPro" id="IPR050817">
    <property type="entry name" value="DjlA_DnaK_co-chaperone"/>
</dbReference>
<dbReference type="AlphaFoldDB" id="A0A061JD89"/>
<dbReference type="Gene3D" id="1.10.287.110">
    <property type="entry name" value="DnaJ domain"/>
    <property type="match status" value="1"/>
</dbReference>
<dbReference type="PANTHER" id="PTHR24074">
    <property type="entry name" value="CO-CHAPERONE PROTEIN DJLA"/>
    <property type="match status" value="1"/>
</dbReference>
<keyword evidence="1" id="KW-0472">Membrane</keyword>
<dbReference type="SMART" id="SM00271">
    <property type="entry name" value="DnaJ"/>
    <property type="match status" value="1"/>
</dbReference>
<dbReference type="PROSITE" id="PS50076">
    <property type="entry name" value="DNAJ_2"/>
    <property type="match status" value="1"/>
</dbReference>
<comment type="caution">
    <text evidence="3">The sequence shown here is derived from an EMBL/GenBank/DDBJ whole genome shotgun (WGS) entry which is preliminary data.</text>
</comment>
<dbReference type="Pfam" id="PF00226">
    <property type="entry name" value="DnaJ"/>
    <property type="match status" value="1"/>
</dbReference>
<feature type="domain" description="J" evidence="2">
    <location>
        <begin position="144"/>
        <end position="211"/>
    </location>
</feature>
<feature type="transmembrane region" description="Helical" evidence="1">
    <location>
        <begin position="645"/>
        <end position="663"/>
    </location>
</feature>
<sequence>MYFGNSFKNSNLASLRRFKGEPALKDGTAMNVLQENGSFAAFVDRMHAANRVFLVKKKRESEVETVSCPAPVDIDDASKAHLAYVDAESKWLDCCLREFLERRSRYGARSRFLLRLMVVIIIVLGSLWYCWPLWECLIDVEAEAHFRVLGISSGVSPSEIKRAYREAVKRWHPDRNPNCDSCRTQMLKVQQAHDVLLARGSQRFELAEKYRQELLQLRSLVFFRVYDMAFYAAQELYYLILGTWMQRGAGQKGFVLPLQVVCRTLTMGLFTTYEFLYISGFNIVVILQLFYYCVSVAKISVAEREMSRMVKHSYFDFYKEAVTFAVVPLLLHVMQRLTGKAEVSGEDGLEFFFRLSFGILYIMSHLYRMTPNVWDNFVMRKCSIPLNYLRLPAKSISLKGFLVTELGIVLDDLFAFTCRVPSIFRFTVIVLHVIFLCELAWLPHDAPVTVVLGRRYARKSVKEKRETTKKILKEKAEIEETLNRDSGRKVPEPSQHCLSPEERALVENLDVESITWLDVVSTKYKRRMDVAVAACMRQKQGSITFDLAPTSNLQEVVFVSIVQSSSNTQAKLNVLFRVKDELCSRLLAFQRGPFGCIPSEVSENGNPAEIVRRCAKITGKEAFCTPSEIWRSRLPDAKLKSDDSAVTLTVFILVFFLCVTTFAQRLSVNDYLRYSSGLSYFHQPLRNTWRMFLPMQHPLKQNGAGLVTIFGYVFCFVDAADALRHIYFNISVPSSPPFTTGHLRV</sequence>
<dbReference type="CDD" id="cd06257">
    <property type="entry name" value="DnaJ"/>
    <property type="match status" value="1"/>
</dbReference>
<proteinExistence type="predicted"/>